<dbReference type="EMBL" id="JANHOG010000097">
    <property type="protein sequence ID" value="KAJ3558294.1"/>
    <property type="molecule type" value="Genomic_DNA"/>
</dbReference>
<evidence type="ECO:0000313" key="2">
    <source>
        <dbReference type="Proteomes" id="UP001148662"/>
    </source>
</evidence>
<gene>
    <name evidence="1" type="ORF">NM688_g1010</name>
</gene>
<name>A0ACC1TCQ9_9APHY</name>
<accession>A0ACC1TCQ9</accession>
<protein>
    <submittedName>
        <fullName evidence="1">Uncharacterized protein</fullName>
    </submittedName>
</protein>
<dbReference type="Proteomes" id="UP001148662">
    <property type="component" value="Unassembled WGS sequence"/>
</dbReference>
<comment type="caution">
    <text evidence="1">The sequence shown here is derived from an EMBL/GenBank/DDBJ whole genome shotgun (WGS) entry which is preliminary data.</text>
</comment>
<evidence type="ECO:0000313" key="1">
    <source>
        <dbReference type="EMBL" id="KAJ3558294.1"/>
    </source>
</evidence>
<proteinExistence type="predicted"/>
<reference evidence="1" key="1">
    <citation type="submission" date="2022-07" db="EMBL/GenBank/DDBJ databases">
        <title>Genome Sequence of Phlebia brevispora.</title>
        <authorList>
            <person name="Buettner E."/>
        </authorList>
    </citation>
    <scope>NUCLEOTIDE SEQUENCE</scope>
    <source>
        <strain evidence="1">MPL23</strain>
    </source>
</reference>
<keyword evidence="2" id="KW-1185">Reference proteome</keyword>
<sequence>MTFALLDFQSLELIGHLFGVLADCLLEALSHEVGLYRLGSILPVGAIENGNKSADALTNMDESQLAALANAALAEQKRKTVERERAEAERAAEERRHQEEEAEAEHRQKAEAVRLKVKAEGTHCREQMVAWKQKQKEDEVMEVSDGLMEIEQVALESDAGLAVLKESEPKRKKTEEAEEVRVRMEKGKGKKMEMVPVRELNVDVEMGKKNAEGSKSEKEKDKAKEK</sequence>
<organism evidence="1 2">
    <name type="scientific">Phlebia brevispora</name>
    <dbReference type="NCBI Taxonomy" id="194682"/>
    <lineage>
        <taxon>Eukaryota</taxon>
        <taxon>Fungi</taxon>
        <taxon>Dikarya</taxon>
        <taxon>Basidiomycota</taxon>
        <taxon>Agaricomycotina</taxon>
        <taxon>Agaricomycetes</taxon>
        <taxon>Polyporales</taxon>
        <taxon>Meruliaceae</taxon>
        <taxon>Phlebia</taxon>
    </lineage>
</organism>